<feature type="non-terminal residue" evidence="1">
    <location>
        <position position="1"/>
    </location>
</feature>
<name>A0A9P6JWU4_9FUNG</name>
<feature type="non-terminal residue" evidence="1">
    <location>
        <position position="53"/>
    </location>
</feature>
<keyword evidence="2" id="KW-1185">Reference proteome</keyword>
<dbReference type="AlphaFoldDB" id="A0A9P6JWU4"/>
<gene>
    <name evidence="1" type="ORF">BGW38_010340</name>
</gene>
<sequence length="53" mass="5371">KVDALIAAAEDDVVSSVVVVRFNICEVVAATGEEDDVAGAVVAGLDVDKITVL</sequence>
<organism evidence="1 2">
    <name type="scientific">Lunasporangiospora selenospora</name>
    <dbReference type="NCBI Taxonomy" id="979761"/>
    <lineage>
        <taxon>Eukaryota</taxon>
        <taxon>Fungi</taxon>
        <taxon>Fungi incertae sedis</taxon>
        <taxon>Mucoromycota</taxon>
        <taxon>Mortierellomycotina</taxon>
        <taxon>Mortierellomycetes</taxon>
        <taxon>Mortierellales</taxon>
        <taxon>Mortierellaceae</taxon>
        <taxon>Lunasporangiospora</taxon>
    </lineage>
</organism>
<dbReference type="EMBL" id="JAABOA010008263">
    <property type="protein sequence ID" value="KAF9536027.1"/>
    <property type="molecule type" value="Genomic_DNA"/>
</dbReference>
<evidence type="ECO:0000313" key="1">
    <source>
        <dbReference type="EMBL" id="KAF9536027.1"/>
    </source>
</evidence>
<comment type="caution">
    <text evidence="1">The sequence shown here is derived from an EMBL/GenBank/DDBJ whole genome shotgun (WGS) entry which is preliminary data.</text>
</comment>
<protein>
    <submittedName>
        <fullName evidence="1">Uncharacterized protein</fullName>
    </submittedName>
</protein>
<evidence type="ECO:0000313" key="2">
    <source>
        <dbReference type="Proteomes" id="UP000780801"/>
    </source>
</evidence>
<proteinExistence type="predicted"/>
<dbReference type="Proteomes" id="UP000780801">
    <property type="component" value="Unassembled WGS sequence"/>
</dbReference>
<accession>A0A9P6JWU4</accession>
<reference evidence="1" key="1">
    <citation type="journal article" date="2020" name="Fungal Divers.">
        <title>Resolving the Mortierellaceae phylogeny through synthesis of multi-gene phylogenetics and phylogenomics.</title>
        <authorList>
            <person name="Vandepol N."/>
            <person name="Liber J."/>
            <person name="Desiro A."/>
            <person name="Na H."/>
            <person name="Kennedy M."/>
            <person name="Barry K."/>
            <person name="Grigoriev I.V."/>
            <person name="Miller A.N."/>
            <person name="O'Donnell K."/>
            <person name="Stajich J.E."/>
            <person name="Bonito G."/>
        </authorList>
    </citation>
    <scope>NUCLEOTIDE SEQUENCE</scope>
    <source>
        <strain evidence="1">KOD1015</strain>
    </source>
</reference>